<reference evidence="2 3" key="1">
    <citation type="submission" date="2020-09" db="EMBL/GenBank/DDBJ databases">
        <title>TT11 complete genome.</title>
        <authorList>
            <person name="Wu Z."/>
        </authorList>
    </citation>
    <scope>NUCLEOTIDE SEQUENCE [LARGE SCALE GENOMIC DNA]</scope>
    <source>
        <strain evidence="2 3">TT11</strain>
    </source>
</reference>
<feature type="signal peptide" evidence="1">
    <location>
        <begin position="1"/>
        <end position="19"/>
    </location>
</feature>
<organism evidence="2 3">
    <name type="scientific">Aestuariibaculum sediminum</name>
    <dbReference type="NCBI Taxonomy" id="2770637"/>
    <lineage>
        <taxon>Bacteria</taxon>
        <taxon>Pseudomonadati</taxon>
        <taxon>Bacteroidota</taxon>
        <taxon>Flavobacteriia</taxon>
        <taxon>Flavobacteriales</taxon>
        <taxon>Flavobacteriaceae</taxon>
    </lineage>
</organism>
<sequence length="460" mass="51878">MRTLTILLTALLFSGFSYAQDKTSLKLTSDETPTSLKFDVSLQEVIESPVTRFRKELTQTQKEYKKRNPEGENLPLYPNGMLNLLFAEKIATAFNTSGDLSLQEAYFNLDTTDDEFSFGYNFDNRGGEVLNPLCWVASIGAKIKESNGFANIADGGDLFEDNIGVNIKFTKIGSGRIGWGTSGSAKAVSHRENIEANREFLYYTYDEKVKKYGRDELPSIKEKNNAIYTPVNAASETKESMKDKMDEFYEEMIREELKYVDDNKLYTFMFNWWATIEGYLPVGDKKYDITPILSNNEATKVQYYAFNTNASYNFYVQKPSGVSLFGKLIGGVKGNSNIEVNGDKAKSFQSIYVEDGISNLTEPVSAIEVDEYKRFVTTSLKAEVALFFVDNKVGFSPAIEKNFGTYDAVNWKLGVPLSLKNKKGESKVNIELQWKETKTLEGSKHMFGFASSFFFGDLVK</sequence>
<dbReference type="Proteomes" id="UP000600588">
    <property type="component" value="Unassembled WGS sequence"/>
</dbReference>
<accession>A0A8J6Q0P4</accession>
<name>A0A8J6Q0P4_9FLAO</name>
<evidence type="ECO:0000313" key="3">
    <source>
        <dbReference type="Proteomes" id="UP000600588"/>
    </source>
</evidence>
<comment type="caution">
    <text evidence="2">The sequence shown here is derived from an EMBL/GenBank/DDBJ whole genome shotgun (WGS) entry which is preliminary data.</text>
</comment>
<gene>
    <name evidence="2" type="ORF">ICJ83_14600</name>
</gene>
<feature type="chain" id="PRO_5035256900" evidence="1">
    <location>
        <begin position="20"/>
        <end position="460"/>
    </location>
</feature>
<keyword evidence="1" id="KW-0732">Signal</keyword>
<proteinExistence type="predicted"/>
<evidence type="ECO:0000256" key="1">
    <source>
        <dbReference type="SAM" id="SignalP"/>
    </source>
</evidence>
<evidence type="ECO:0000313" key="2">
    <source>
        <dbReference type="EMBL" id="MBD0833363.1"/>
    </source>
</evidence>
<protein>
    <submittedName>
        <fullName evidence="2">Uncharacterized protein</fullName>
    </submittedName>
</protein>
<dbReference type="AlphaFoldDB" id="A0A8J6Q0P4"/>
<dbReference type="EMBL" id="JACVXB010000007">
    <property type="protein sequence ID" value="MBD0833363.1"/>
    <property type="molecule type" value="Genomic_DNA"/>
</dbReference>
<dbReference type="RefSeq" id="WP_188231142.1">
    <property type="nucleotide sequence ID" value="NZ_JACVXB010000007.1"/>
</dbReference>
<keyword evidence="3" id="KW-1185">Reference proteome</keyword>